<evidence type="ECO:0000256" key="1">
    <source>
        <dbReference type="SAM" id="Phobius"/>
    </source>
</evidence>
<evidence type="ECO:0000313" key="2">
    <source>
        <dbReference type="EMBL" id="MEQ2162551.1"/>
    </source>
</evidence>
<keyword evidence="1" id="KW-0472">Membrane</keyword>
<evidence type="ECO:0000313" key="3">
    <source>
        <dbReference type="Proteomes" id="UP001476798"/>
    </source>
</evidence>
<proteinExistence type="predicted"/>
<dbReference type="Proteomes" id="UP001476798">
    <property type="component" value="Unassembled WGS sequence"/>
</dbReference>
<reference evidence="2 3" key="1">
    <citation type="submission" date="2021-06" db="EMBL/GenBank/DDBJ databases">
        <authorList>
            <person name="Palmer J.M."/>
        </authorList>
    </citation>
    <scope>NUCLEOTIDE SEQUENCE [LARGE SCALE GENOMIC DNA]</scope>
    <source>
        <strain evidence="2 3">GA_2019</strain>
        <tissue evidence="2">Muscle</tissue>
    </source>
</reference>
<gene>
    <name evidence="2" type="ORF">GOODEAATRI_020990</name>
</gene>
<protein>
    <submittedName>
        <fullName evidence="2">Uncharacterized protein</fullName>
    </submittedName>
</protein>
<keyword evidence="1" id="KW-0812">Transmembrane</keyword>
<name>A0ABV0MUJ4_9TELE</name>
<feature type="transmembrane region" description="Helical" evidence="1">
    <location>
        <begin position="6"/>
        <end position="27"/>
    </location>
</feature>
<accession>A0ABV0MUJ4</accession>
<organism evidence="2 3">
    <name type="scientific">Goodea atripinnis</name>
    <dbReference type="NCBI Taxonomy" id="208336"/>
    <lineage>
        <taxon>Eukaryota</taxon>
        <taxon>Metazoa</taxon>
        <taxon>Chordata</taxon>
        <taxon>Craniata</taxon>
        <taxon>Vertebrata</taxon>
        <taxon>Euteleostomi</taxon>
        <taxon>Actinopterygii</taxon>
        <taxon>Neopterygii</taxon>
        <taxon>Teleostei</taxon>
        <taxon>Neoteleostei</taxon>
        <taxon>Acanthomorphata</taxon>
        <taxon>Ovalentaria</taxon>
        <taxon>Atherinomorphae</taxon>
        <taxon>Cyprinodontiformes</taxon>
        <taxon>Goodeidae</taxon>
        <taxon>Goodea</taxon>
    </lineage>
</organism>
<dbReference type="EMBL" id="JAHRIO010011998">
    <property type="protein sequence ID" value="MEQ2162551.1"/>
    <property type="molecule type" value="Genomic_DNA"/>
</dbReference>
<keyword evidence="3" id="KW-1185">Reference proteome</keyword>
<comment type="caution">
    <text evidence="2">The sequence shown here is derived from an EMBL/GenBank/DDBJ whole genome shotgun (WGS) entry which is preliminary data.</text>
</comment>
<feature type="transmembrane region" description="Helical" evidence="1">
    <location>
        <begin position="39"/>
        <end position="60"/>
    </location>
</feature>
<keyword evidence="1" id="KW-1133">Transmembrane helix</keyword>
<sequence length="125" mass="13548">MVKDGAELVGAPTWAVFAVAVIGTWTWEYRVCMGSASECTASIVVCLYIGWVCECFYVIVTECACFCVRLGLGLLPVILAPHQNVGPIFSLPVCWWFSVSGAGCVPGPQLASFFSFHFCLRVPCI</sequence>